<evidence type="ECO:0000256" key="1">
    <source>
        <dbReference type="SAM" id="MobiDB-lite"/>
    </source>
</evidence>
<gene>
    <name evidence="2" type="ORF">MNOR_LOCUS13368</name>
</gene>
<dbReference type="Proteomes" id="UP001497623">
    <property type="component" value="Unassembled WGS sequence"/>
</dbReference>
<feature type="region of interest" description="Disordered" evidence="1">
    <location>
        <begin position="129"/>
        <end position="167"/>
    </location>
</feature>
<comment type="caution">
    <text evidence="2">The sequence shown here is derived from an EMBL/GenBank/DDBJ whole genome shotgun (WGS) entry which is preliminary data.</text>
</comment>
<organism evidence="2 3">
    <name type="scientific">Meganyctiphanes norvegica</name>
    <name type="common">Northern krill</name>
    <name type="synonym">Thysanopoda norvegica</name>
    <dbReference type="NCBI Taxonomy" id="48144"/>
    <lineage>
        <taxon>Eukaryota</taxon>
        <taxon>Metazoa</taxon>
        <taxon>Ecdysozoa</taxon>
        <taxon>Arthropoda</taxon>
        <taxon>Crustacea</taxon>
        <taxon>Multicrustacea</taxon>
        <taxon>Malacostraca</taxon>
        <taxon>Eumalacostraca</taxon>
        <taxon>Eucarida</taxon>
        <taxon>Euphausiacea</taxon>
        <taxon>Euphausiidae</taxon>
        <taxon>Meganyctiphanes</taxon>
    </lineage>
</organism>
<sequence length="277" mass="30729">SNSWSLDFDPRNDPEASSAVYEPPSTTQRRKVECPVLVLDKAPQKKSNPPVLVFDEEVSQTEIEPPQLVFEECSETELPVLVVEEAQHNKSEVPVVCVEEDPHGPIVCHGLVHKEASLNQSEATILELEESGATSKEDSSAQPAFVPTRHHDNSARSCPQSAGYSANPDIQVPELNVEEVEEINRPEGESVPEETGSCTGDIVVTPYNIKSSEVEFDTAAMMITHGEENKNSYMQRNCFQEHDRCTQQQDYQETQPLLGEQPHHITNNVNDAALTLQ</sequence>
<accession>A0AAV2QM89</accession>
<dbReference type="EMBL" id="CAXKWB010007617">
    <property type="protein sequence ID" value="CAL4087949.1"/>
    <property type="molecule type" value="Genomic_DNA"/>
</dbReference>
<name>A0AAV2QM89_MEGNR</name>
<feature type="region of interest" description="Disordered" evidence="1">
    <location>
        <begin position="1"/>
        <end position="29"/>
    </location>
</feature>
<evidence type="ECO:0000313" key="3">
    <source>
        <dbReference type="Proteomes" id="UP001497623"/>
    </source>
</evidence>
<keyword evidence="3" id="KW-1185">Reference proteome</keyword>
<feature type="non-terminal residue" evidence="2">
    <location>
        <position position="1"/>
    </location>
</feature>
<evidence type="ECO:0000313" key="2">
    <source>
        <dbReference type="EMBL" id="CAL4087949.1"/>
    </source>
</evidence>
<protein>
    <submittedName>
        <fullName evidence="2">Uncharacterized protein</fullName>
    </submittedName>
</protein>
<feature type="compositionally biased region" description="Polar residues" evidence="1">
    <location>
        <begin position="155"/>
        <end position="164"/>
    </location>
</feature>
<proteinExistence type="predicted"/>
<reference evidence="2 3" key="1">
    <citation type="submission" date="2024-05" db="EMBL/GenBank/DDBJ databases">
        <authorList>
            <person name="Wallberg A."/>
        </authorList>
    </citation>
    <scope>NUCLEOTIDE SEQUENCE [LARGE SCALE GENOMIC DNA]</scope>
</reference>
<dbReference type="AlphaFoldDB" id="A0AAV2QM89"/>
<feature type="non-terminal residue" evidence="2">
    <location>
        <position position="277"/>
    </location>
</feature>